<evidence type="ECO:0000256" key="6">
    <source>
        <dbReference type="ARBA" id="ARBA00023136"/>
    </source>
</evidence>
<evidence type="ECO:0000256" key="7">
    <source>
        <dbReference type="ARBA" id="ARBA00023177"/>
    </source>
</evidence>
<dbReference type="InterPro" id="IPR002229">
    <property type="entry name" value="RhesusRHD"/>
</dbReference>
<feature type="transmembrane region" description="Helical" evidence="8">
    <location>
        <begin position="20"/>
        <end position="41"/>
    </location>
</feature>
<dbReference type="SUPFAM" id="SSF111352">
    <property type="entry name" value="Ammonium transporter"/>
    <property type="match status" value="1"/>
</dbReference>
<evidence type="ECO:0000256" key="5">
    <source>
        <dbReference type="ARBA" id="ARBA00022989"/>
    </source>
</evidence>
<comment type="subcellular location">
    <subcellularLocation>
        <location evidence="8">Cell membrane</location>
        <topology evidence="8">Multi-pass membrane protein</topology>
    </subcellularLocation>
    <subcellularLocation>
        <location evidence="1">Membrane</location>
        <topology evidence="1">Multi-pass membrane protein</topology>
    </subcellularLocation>
</comment>
<evidence type="ECO:0000313" key="11">
    <source>
        <dbReference type="Proteomes" id="UP000660729"/>
    </source>
</evidence>
<keyword evidence="6 8" id="KW-0472">Membrane</keyword>
<evidence type="ECO:0000256" key="3">
    <source>
        <dbReference type="ARBA" id="ARBA00022448"/>
    </source>
</evidence>
<feature type="transmembrane region" description="Helical" evidence="8">
    <location>
        <begin position="243"/>
        <end position="262"/>
    </location>
</feature>
<keyword evidence="4 8" id="KW-0812">Transmembrane</keyword>
<keyword evidence="11" id="KW-1185">Reference proteome</keyword>
<organism evidence="10 11">
    <name type="scientific">Pseudocercospora fuligena</name>
    <dbReference type="NCBI Taxonomy" id="685502"/>
    <lineage>
        <taxon>Eukaryota</taxon>
        <taxon>Fungi</taxon>
        <taxon>Dikarya</taxon>
        <taxon>Ascomycota</taxon>
        <taxon>Pezizomycotina</taxon>
        <taxon>Dothideomycetes</taxon>
        <taxon>Dothideomycetidae</taxon>
        <taxon>Mycosphaerellales</taxon>
        <taxon>Mycosphaerellaceae</taxon>
        <taxon>Pseudocercospora</taxon>
    </lineage>
</organism>
<comment type="similarity">
    <text evidence="2 8">Belongs to the ammonia transporter channel (TC 1.A.11.2) family.</text>
</comment>
<dbReference type="Proteomes" id="UP000660729">
    <property type="component" value="Unassembled WGS sequence"/>
</dbReference>
<keyword evidence="5 8" id="KW-1133">Transmembrane helix</keyword>
<evidence type="ECO:0000256" key="8">
    <source>
        <dbReference type="RuleBase" id="RU362002"/>
    </source>
</evidence>
<keyword evidence="3 8" id="KW-0813">Transport</keyword>
<accession>A0A8H6RDA6</accession>
<dbReference type="PANTHER" id="PTHR43029">
    <property type="entry name" value="AMMONIUM TRANSPORTER MEP2"/>
    <property type="match status" value="1"/>
</dbReference>
<dbReference type="Gene3D" id="1.10.3430.10">
    <property type="entry name" value="Ammonium transporter AmtB like domains"/>
    <property type="match status" value="1"/>
</dbReference>
<feature type="transmembrane region" description="Helical" evidence="8">
    <location>
        <begin position="331"/>
        <end position="354"/>
    </location>
</feature>
<proteinExistence type="inferred from homology"/>
<dbReference type="InterPro" id="IPR024041">
    <property type="entry name" value="NH4_transpt_AmtB-like_dom"/>
</dbReference>
<feature type="transmembrane region" description="Helical" evidence="8">
    <location>
        <begin position="298"/>
        <end position="319"/>
    </location>
</feature>
<evidence type="ECO:0000256" key="4">
    <source>
        <dbReference type="ARBA" id="ARBA00022692"/>
    </source>
</evidence>
<evidence type="ECO:0000259" key="9">
    <source>
        <dbReference type="Pfam" id="PF00909"/>
    </source>
</evidence>
<dbReference type="GO" id="GO:0005886">
    <property type="term" value="C:plasma membrane"/>
    <property type="evidence" value="ECO:0007669"/>
    <property type="project" value="UniProtKB-SubCell"/>
</dbReference>
<name>A0A8H6RDA6_9PEZI</name>
<dbReference type="OrthoDB" id="534912at2759"/>
<feature type="transmembrane region" description="Helical" evidence="8">
    <location>
        <begin position="53"/>
        <end position="72"/>
    </location>
</feature>
<dbReference type="GO" id="GO:0008519">
    <property type="term" value="F:ammonium channel activity"/>
    <property type="evidence" value="ECO:0007669"/>
    <property type="project" value="InterPro"/>
</dbReference>
<evidence type="ECO:0000256" key="1">
    <source>
        <dbReference type="ARBA" id="ARBA00004141"/>
    </source>
</evidence>
<gene>
    <name evidence="10" type="ORF">HII31_09660</name>
</gene>
<feature type="transmembrane region" description="Helical" evidence="8">
    <location>
        <begin position="181"/>
        <end position="199"/>
    </location>
</feature>
<evidence type="ECO:0000313" key="10">
    <source>
        <dbReference type="EMBL" id="KAF7188996.1"/>
    </source>
</evidence>
<feature type="domain" description="Ammonium transporter AmtB-like" evidence="9">
    <location>
        <begin position="19"/>
        <end position="431"/>
    </location>
</feature>
<dbReference type="InterPro" id="IPR018047">
    <property type="entry name" value="Ammonium_transpt_CS"/>
</dbReference>
<keyword evidence="7 8" id="KW-0924">Ammonia transport</keyword>
<feature type="transmembrane region" description="Helical" evidence="8">
    <location>
        <begin position="274"/>
        <end position="292"/>
    </location>
</feature>
<dbReference type="PROSITE" id="PS01219">
    <property type="entry name" value="AMMONIUM_TRANSP"/>
    <property type="match status" value="1"/>
</dbReference>
<feature type="transmembrane region" description="Helical" evidence="8">
    <location>
        <begin position="143"/>
        <end position="161"/>
    </location>
</feature>
<feature type="transmembrane region" description="Helical" evidence="8">
    <location>
        <begin position="211"/>
        <end position="231"/>
    </location>
</feature>
<dbReference type="InterPro" id="IPR001905">
    <property type="entry name" value="Ammonium_transpt"/>
</dbReference>
<dbReference type="PRINTS" id="PR00342">
    <property type="entry name" value="RHESUSRHD"/>
</dbReference>
<dbReference type="AlphaFoldDB" id="A0A8H6RDA6"/>
<comment type="caution">
    <text evidence="10">The sequence shown here is derived from an EMBL/GenBank/DDBJ whole genome shotgun (WGS) entry which is preliminary data.</text>
</comment>
<protein>
    <recommendedName>
        <fullName evidence="8">Ammonium transporter</fullName>
    </recommendedName>
</protein>
<dbReference type="EMBL" id="JABCIY010000198">
    <property type="protein sequence ID" value="KAF7188996.1"/>
    <property type="molecule type" value="Genomic_DNA"/>
</dbReference>
<feature type="transmembrane region" description="Helical" evidence="8">
    <location>
        <begin position="117"/>
        <end position="136"/>
    </location>
</feature>
<dbReference type="InterPro" id="IPR029020">
    <property type="entry name" value="Ammonium/urea_transptr"/>
</dbReference>
<sequence>MSADLTSAAPAWLSKGDNAWQLTAASLVALQSVPGLMILYAGLVKKKWAINSMFMAFYAFGAVLICWVLWAYKVGFGEYMLPFAGRPGPVVTMKYELRQSQLPSANLTQAFPESTMVYFQFVFAAITVVLIAGAYLARMDFRAWMLFVPLWLTFSYCIGAYSLWGGGFLFKLGVIDYSGGYVIHLSSGTAGFIGSWWIGPRLESDRRNFQPNNILLMMVGAGILWIGWNGFNGGDPYAASPDAGAAVLNTNVCTAMSMLTWTLCDILYFRKPSIIGAVNGMITGLVAITPGAGVVTGWGALIFGLCSGSIPWLSMNLMGKKWRLFTHHIDDALGITHTHMVAGFLGGFLVGLFADKDGCAAFGLSSPGGAKDGNGKQVWLQIVGGLFIIGWNLVWTSLVLCFIKYVCRIPLRMSEEKLLIGDDAIYSEEAYCFNDEVIGVVPDPGAKERAIGLAAKIH</sequence>
<dbReference type="PANTHER" id="PTHR43029:SF10">
    <property type="entry name" value="AMMONIUM TRANSPORTER MEP2"/>
    <property type="match status" value="1"/>
</dbReference>
<reference evidence="10" key="1">
    <citation type="submission" date="2020-04" db="EMBL/GenBank/DDBJ databases">
        <title>Draft genome resource of the tomato pathogen Pseudocercospora fuligena.</title>
        <authorList>
            <person name="Zaccaron A."/>
        </authorList>
    </citation>
    <scope>NUCLEOTIDE SEQUENCE</scope>
    <source>
        <strain evidence="10">PF001</strain>
    </source>
</reference>
<dbReference type="Pfam" id="PF00909">
    <property type="entry name" value="Ammonium_transp"/>
    <property type="match status" value="1"/>
</dbReference>
<feature type="transmembrane region" description="Helical" evidence="8">
    <location>
        <begin position="378"/>
        <end position="403"/>
    </location>
</feature>
<evidence type="ECO:0000256" key="2">
    <source>
        <dbReference type="ARBA" id="ARBA00005887"/>
    </source>
</evidence>
<dbReference type="NCBIfam" id="TIGR00836">
    <property type="entry name" value="amt"/>
    <property type="match status" value="1"/>
</dbReference>